<dbReference type="Proteomes" id="UP001335100">
    <property type="component" value="Unassembled WGS sequence"/>
</dbReference>
<comment type="caution">
    <text evidence="2">The sequence shown here is derived from an EMBL/GenBank/DDBJ whole genome shotgun (WGS) entry which is preliminary data.</text>
</comment>
<organism evidence="2 3">
    <name type="scientific">Pseudomonas ulcerans</name>
    <dbReference type="NCBI Taxonomy" id="3115852"/>
    <lineage>
        <taxon>Bacteria</taxon>
        <taxon>Pseudomonadati</taxon>
        <taxon>Pseudomonadota</taxon>
        <taxon>Gammaproteobacteria</taxon>
        <taxon>Pseudomonadales</taxon>
        <taxon>Pseudomonadaceae</taxon>
        <taxon>Pseudomonas</taxon>
    </lineage>
</organism>
<proteinExistence type="predicted"/>
<keyword evidence="3" id="KW-1185">Reference proteome</keyword>
<sequence>MPNKNHSVGWINAEHALILSDSEAFLAASAQKGFRTQPLMQNHALPPCSLVFSFSHDAARHTFEAAERASNKQSVFCALHVFKATVMHAEYTLDLIMKSDFDMALRTQRKVLKTLNNFRNLRVSGNNSRGAVRVLEKATPYALIAEDLGNGYIHSLAEFFEVHYAHMNPKHPCPFNFTGSLHISGILIVLRNNTLPQAAALNDDLENLASLLAKHGGVLHVTENIVTSFMCSEVDYAALLQKVAGPRGLALTEFAIGVNTALNGIIDYTINSQINEGIEGLHVALGDGSSGFHIDFLSPQTRVDPVSPV</sequence>
<dbReference type="EMBL" id="JAZDQJ010000020">
    <property type="protein sequence ID" value="MEE1935035.1"/>
    <property type="molecule type" value="Genomic_DNA"/>
</dbReference>
<evidence type="ECO:0000313" key="2">
    <source>
        <dbReference type="EMBL" id="MEE1935035.1"/>
    </source>
</evidence>
<name>A0ABU7HU18_9PSED</name>
<dbReference type="InterPro" id="IPR058799">
    <property type="entry name" value="CgnE_B"/>
</dbReference>
<evidence type="ECO:0000259" key="1">
    <source>
        <dbReference type="Pfam" id="PF26231"/>
    </source>
</evidence>
<gene>
    <name evidence="2" type="ORF">V0R50_17540</name>
</gene>
<reference evidence="2 3" key="1">
    <citation type="submission" date="2024-01" db="EMBL/GenBank/DDBJ databases">
        <title>Unpublished Manusciprt.</title>
        <authorList>
            <person name="Duman M."/>
            <person name="Valdes E.G."/>
            <person name="Ajmi N."/>
            <person name="Altun S."/>
            <person name="Saticioglu I.B."/>
        </authorList>
    </citation>
    <scope>NUCLEOTIDE SEQUENCE [LARGE SCALE GENOMIC DNA]</scope>
    <source>
        <strain evidence="2 3">148P</strain>
    </source>
</reference>
<feature type="domain" description="Crocagin biosynthetic protein CgnE/B" evidence="1">
    <location>
        <begin position="16"/>
        <end position="304"/>
    </location>
</feature>
<protein>
    <recommendedName>
        <fullName evidence="1">Crocagin biosynthetic protein CgnE/B domain-containing protein</fullName>
    </recommendedName>
</protein>
<dbReference type="Pfam" id="PF26231">
    <property type="entry name" value="CgnE_B"/>
    <property type="match status" value="1"/>
</dbReference>
<accession>A0ABU7HU18</accession>
<dbReference type="RefSeq" id="WP_330075788.1">
    <property type="nucleotide sequence ID" value="NZ_JAZDQJ010000020.1"/>
</dbReference>
<evidence type="ECO:0000313" key="3">
    <source>
        <dbReference type="Proteomes" id="UP001335100"/>
    </source>
</evidence>